<accession>A0A0F4FVC1</accession>
<dbReference type="Proteomes" id="UP000237717">
    <property type="component" value="Chromosome I"/>
</dbReference>
<sequence length="35" mass="4104">MTATIPQTVYDRLENEWRQMRETGSQPKPAQSPKK</sequence>
<reference evidence="2" key="2">
    <citation type="submission" date="2023-07" db="EMBL/GenBank/DDBJ databases">
        <title>Sorghum-associated microbial communities from plants grown in Nebraska, USA.</title>
        <authorList>
            <person name="Schachtman D."/>
        </authorList>
    </citation>
    <scope>NUCLEOTIDE SEQUENCE</scope>
    <source>
        <strain evidence="2">1457</strain>
    </source>
</reference>
<name>A0A0F4FVC1_AGRTU</name>
<dbReference type="Proteomes" id="UP001265315">
    <property type="component" value="Unassembled WGS sequence"/>
</dbReference>
<dbReference type="EMBL" id="CP026924">
    <property type="protein sequence ID" value="AVH41050.1"/>
    <property type="molecule type" value="Genomic_DNA"/>
</dbReference>
<evidence type="ECO:0000313" key="3">
    <source>
        <dbReference type="Proteomes" id="UP000237717"/>
    </source>
</evidence>
<protein>
    <submittedName>
        <fullName evidence="1">Uncharacterized protein</fullName>
    </submittedName>
</protein>
<evidence type="ECO:0000313" key="1">
    <source>
        <dbReference type="EMBL" id="AVH41050.1"/>
    </source>
</evidence>
<evidence type="ECO:0000313" key="2">
    <source>
        <dbReference type="EMBL" id="MDR6701854.1"/>
    </source>
</evidence>
<proteinExistence type="predicted"/>
<gene>
    <name evidence="1" type="ORF">At1D1609_09970</name>
    <name evidence="2" type="ORF">J2W61_001682</name>
</gene>
<organism evidence="1 3">
    <name type="scientific">Agrobacterium tumefaciens</name>
    <dbReference type="NCBI Taxonomy" id="358"/>
    <lineage>
        <taxon>Bacteria</taxon>
        <taxon>Pseudomonadati</taxon>
        <taxon>Pseudomonadota</taxon>
        <taxon>Alphaproteobacteria</taxon>
        <taxon>Hyphomicrobiales</taxon>
        <taxon>Rhizobiaceae</taxon>
        <taxon>Rhizobium/Agrobacterium group</taxon>
        <taxon>Agrobacterium</taxon>
        <taxon>Agrobacterium tumefaciens complex</taxon>
    </lineage>
</organism>
<reference evidence="1 3" key="1">
    <citation type="submission" date="2018-02" db="EMBL/GenBank/DDBJ databases">
        <title>Complete genome sequence of Agrobacterium tumefaciens 1D1609.</title>
        <authorList>
            <person name="Cho S.-T."/>
            <person name="Haryono M."/>
            <person name="Chang H.-H."/>
            <person name="Santos M.N."/>
            <person name="Lai E.-M."/>
            <person name="Kuo C.-H."/>
        </authorList>
    </citation>
    <scope>NUCLEOTIDE SEQUENCE [LARGE SCALE GENOMIC DNA]</scope>
    <source>
        <strain evidence="1 3">1D1609</strain>
    </source>
</reference>
<dbReference type="EMBL" id="JAVDSW010000001">
    <property type="protein sequence ID" value="MDR6701854.1"/>
    <property type="molecule type" value="Genomic_DNA"/>
</dbReference>
<dbReference type="AlphaFoldDB" id="A0A0F4FVC1"/>